<dbReference type="InterPro" id="IPR000719">
    <property type="entry name" value="Prot_kinase_dom"/>
</dbReference>
<gene>
    <name evidence="3" type="ORF">LARSCL_LOCUS19944</name>
</gene>
<feature type="region of interest" description="Disordered" evidence="1">
    <location>
        <begin position="189"/>
        <end position="222"/>
    </location>
</feature>
<evidence type="ECO:0000313" key="4">
    <source>
        <dbReference type="Proteomes" id="UP001497382"/>
    </source>
</evidence>
<accession>A0AAV2BLN7</accession>
<feature type="domain" description="Protein kinase" evidence="2">
    <location>
        <begin position="1"/>
        <end position="178"/>
    </location>
</feature>
<keyword evidence="4" id="KW-1185">Reference proteome</keyword>
<dbReference type="SUPFAM" id="SSF56112">
    <property type="entry name" value="Protein kinase-like (PK-like)"/>
    <property type="match status" value="1"/>
</dbReference>
<dbReference type="EMBL" id="CAXIEN010000404">
    <property type="protein sequence ID" value="CAL1296810.1"/>
    <property type="molecule type" value="Genomic_DNA"/>
</dbReference>
<dbReference type="AlphaFoldDB" id="A0AAV2BLN7"/>
<evidence type="ECO:0000313" key="3">
    <source>
        <dbReference type="EMBL" id="CAL1296810.1"/>
    </source>
</evidence>
<dbReference type="InterPro" id="IPR011009">
    <property type="entry name" value="Kinase-like_dom_sf"/>
</dbReference>
<evidence type="ECO:0000256" key="1">
    <source>
        <dbReference type="SAM" id="MobiDB-lite"/>
    </source>
</evidence>
<name>A0AAV2BLN7_9ARAC</name>
<dbReference type="Pfam" id="PF00069">
    <property type="entry name" value="Pkinase"/>
    <property type="match status" value="1"/>
</dbReference>
<reference evidence="3 4" key="1">
    <citation type="submission" date="2024-04" db="EMBL/GenBank/DDBJ databases">
        <authorList>
            <person name="Rising A."/>
            <person name="Reimegard J."/>
            <person name="Sonavane S."/>
            <person name="Akerstrom W."/>
            <person name="Nylinder S."/>
            <person name="Hedman E."/>
            <person name="Kallberg Y."/>
        </authorList>
    </citation>
    <scope>NUCLEOTIDE SEQUENCE [LARGE SCALE GENOMIC DNA]</scope>
</reference>
<feature type="compositionally biased region" description="Polar residues" evidence="1">
    <location>
        <begin position="199"/>
        <end position="214"/>
    </location>
</feature>
<dbReference type="Proteomes" id="UP001497382">
    <property type="component" value="Unassembled WGS sequence"/>
</dbReference>
<sequence>ESKYKSKNLFDQQLIRLDKNVSRGIINFRSYYQGLFSSKAKIGDFGFLSRKPWHIKRDKFGLPCIYRPPESLEMEDDEFIDGRHFDLWSFGVMGFELLTAFYMSLTFDCCDPEKEARNAFLRKALQEDVFIKRMNIALPKVEITPDDLKLAIKFILSFLKAEPNTRMTADIGLHHKFLQSRDVKKAGSGSLLKLPNATGGVSTSSSGRISNQHQRQSEDSIRSERETNWFSKRCSDLYMVFIRCLPCTK</sequence>
<protein>
    <recommendedName>
        <fullName evidence="2">Protein kinase domain-containing protein</fullName>
    </recommendedName>
</protein>
<dbReference type="GO" id="GO:0004672">
    <property type="term" value="F:protein kinase activity"/>
    <property type="evidence" value="ECO:0007669"/>
    <property type="project" value="InterPro"/>
</dbReference>
<dbReference type="GO" id="GO:0005524">
    <property type="term" value="F:ATP binding"/>
    <property type="evidence" value="ECO:0007669"/>
    <property type="project" value="InterPro"/>
</dbReference>
<organism evidence="3 4">
    <name type="scientific">Larinioides sclopetarius</name>
    <dbReference type="NCBI Taxonomy" id="280406"/>
    <lineage>
        <taxon>Eukaryota</taxon>
        <taxon>Metazoa</taxon>
        <taxon>Ecdysozoa</taxon>
        <taxon>Arthropoda</taxon>
        <taxon>Chelicerata</taxon>
        <taxon>Arachnida</taxon>
        <taxon>Araneae</taxon>
        <taxon>Araneomorphae</taxon>
        <taxon>Entelegynae</taxon>
        <taxon>Araneoidea</taxon>
        <taxon>Araneidae</taxon>
        <taxon>Larinioides</taxon>
    </lineage>
</organism>
<proteinExistence type="predicted"/>
<dbReference type="Gene3D" id="1.10.510.10">
    <property type="entry name" value="Transferase(Phosphotransferase) domain 1"/>
    <property type="match status" value="1"/>
</dbReference>
<dbReference type="PROSITE" id="PS50011">
    <property type="entry name" value="PROTEIN_KINASE_DOM"/>
    <property type="match status" value="1"/>
</dbReference>
<evidence type="ECO:0000259" key="2">
    <source>
        <dbReference type="PROSITE" id="PS50011"/>
    </source>
</evidence>
<feature type="non-terminal residue" evidence="3">
    <location>
        <position position="1"/>
    </location>
</feature>
<comment type="caution">
    <text evidence="3">The sequence shown here is derived from an EMBL/GenBank/DDBJ whole genome shotgun (WGS) entry which is preliminary data.</text>
</comment>